<gene>
    <name evidence="2" type="ORF">BSTOLATCC_MIC289</name>
</gene>
<dbReference type="Gene3D" id="3.40.50.300">
    <property type="entry name" value="P-loop containing nucleotide triphosphate hydrolases"/>
    <property type="match status" value="2"/>
</dbReference>
<accession>A0AAU9ID49</accession>
<dbReference type="PANTHER" id="PTHR21529">
    <property type="entry name" value="MAMMARY TURMOR VIRUS RECEPTOR HOMOLOG 1, 2 MTVR1, 2"/>
    <property type="match status" value="1"/>
</dbReference>
<evidence type="ECO:0008006" key="4">
    <source>
        <dbReference type="Google" id="ProtNLM"/>
    </source>
</evidence>
<feature type="compositionally biased region" description="Basic and acidic residues" evidence="1">
    <location>
        <begin position="457"/>
        <end position="470"/>
    </location>
</feature>
<keyword evidence="3" id="KW-1185">Reference proteome</keyword>
<organism evidence="2 3">
    <name type="scientific">Blepharisma stoltei</name>
    <dbReference type="NCBI Taxonomy" id="1481888"/>
    <lineage>
        <taxon>Eukaryota</taxon>
        <taxon>Sar</taxon>
        <taxon>Alveolata</taxon>
        <taxon>Ciliophora</taxon>
        <taxon>Postciliodesmatophora</taxon>
        <taxon>Heterotrichea</taxon>
        <taxon>Heterotrichida</taxon>
        <taxon>Blepharismidae</taxon>
        <taxon>Blepharisma</taxon>
    </lineage>
</organism>
<dbReference type="PANTHER" id="PTHR21529:SF4">
    <property type="entry name" value="TPR AND ANKYRIN REPEAT-CONTAINING PROTEIN 1"/>
    <property type="match status" value="1"/>
</dbReference>
<name>A0AAU9ID49_9CILI</name>
<proteinExistence type="predicted"/>
<dbReference type="SUPFAM" id="SSF52540">
    <property type="entry name" value="P-loop containing nucleoside triphosphate hydrolases"/>
    <property type="match status" value="1"/>
</dbReference>
<dbReference type="EMBL" id="CAJZBQ010000001">
    <property type="protein sequence ID" value="CAG9310078.1"/>
    <property type="molecule type" value="Genomic_DNA"/>
</dbReference>
<feature type="region of interest" description="Disordered" evidence="1">
    <location>
        <begin position="457"/>
        <end position="480"/>
    </location>
</feature>
<protein>
    <recommendedName>
        <fullName evidence="4">UvrD-like helicase ATP-binding domain-containing protein</fullName>
    </recommendedName>
</protein>
<dbReference type="InterPro" id="IPR039904">
    <property type="entry name" value="TRANK1"/>
</dbReference>
<sequence>MSKNETAAKNQPMINQYRFTQLQQAVANSLSAVLTKFEENCRFLEAQLTRFGAKKESYKQLFSSYSEVWYNWLQYEIEKYENDRFSGIDHPYIIDPNQLYKLQNIDEIWKSYDLFEDIREIVWKIRFNQLAKNKIGSWNDKKKKALLLKLLELGAGLIIPGNNCRIVKEGPYTCMVFITTILPNFNEIILLATELDRLPIVRDNAVVQYEFHHYLKVIDICKSTNAVDGSIQDYLFKISDDEDRNIAYEATAENNQWYPSFNNSTRKVGDLHYPKIFPKMYLSQWETENIVFDPATSRWIGSKEAPIVSNINTNNERQEKILRMLAQTTSCNDFINLLNTIPNFRIKLTEEQQDLIGTPGNVLAIGRSGTGKTTCSVLRLFSAEVVFRYRSQSKSRRLGPEDLDRSSELHSVFVTASPVLTNEVKRFHEKLNFHLKEELKHKEEILKQKAEIEEIKLEHQDSEAKDKDNGYESEEEEAAGPSSMAYLKDEDFPLFVTVRRLIFMIDATLRKPFFSRDLKGNVIGSSVNFQWHNEFKGALQISSVYKNERKAQEGLEFSDSSEEENEGYIDEESALDAKRDKLLNSVQTCFVEKKRPYEIDFKIFKEKFWPKIKGQTNNSALVMWTEISAYIKGSASSFTYPGYYLPKDLYARSERKASILTVEEKCRIWDLFLIYERWKVDQCAYDFQDVINYILSCIRLTGYQGIPIHYMMVDEVQDLTPATLYLLIQVTQQKLFFSGDTAQTIAKGVGFRFCELSRLFKESHLVLPTIKQLTVNFRSHNQILELANSVISLLETLFPQTIDKMDKERSLTDGPKPILIDSGSTSILLSVLLGEQQMHSQGEVLFGCDQVIIVRNQETKEKLHPLLQHALCLTVYESKGLEFEDVILYNFFTDSEVSRDKWKILSQMEKSDERSDYKVNSFEELEEGVPKLKCGTYIDQSKLALLCTELKHLYVAITRPKSRLVIYDENPDARFYMQKFWEYMGALSKDDIIIGENLSESCTDITKIAKKTDSESWKNQGLRMMSHKFYDQAAKCFAASGDKSLEMKAIAYSNANKATELLTEAEALENPIQGVGDRKGSKKKIKENKEIAKDLFAKAADIFSRLALEENNENAQFLKKQAARCYASAQKNLKAAQLFKESGLFGQAAEAYLSAGKYETAADMFNEKKEYIRAIQCYRHGRKWDKLVHCIYKSKDLMTKEERQKYIYKYVPVALEDLMPKILPAVEKETKFISEIIEEDKDEIVEEENEEIEEPKIEESPKNVIESQQLVINDNENKPLGLSEDSQSQSSFYLLDKSSSDSFSLLGSECNNEQLKEALADVDPEDEWLQIETGSIVESLSSAINKDGSLLSDYSIIENTHAAALNLGGKLINTRTDIYVEDEVMRKIIEYISMFSEDVGAYLKSLRSAESLVSSQQLSEEWQLASLVDLDEISPELLGLLLDTLEEFGLYKMCLVVCNRYNLSERLGRYVISIGFKFSNISSIYPLEIKKPGFDVAQAHRAVIAYTGVHNVFEMINPEYLNLKQSLDRKNIGIEAFQGLLLMGYWKKTIYIMDQENSLAVASTFADFKNFKHVYLAFEKSSDEIVEKINHEDFSWLPFEVPKTKAEVKAAQIALDSVLWNLNALYPVTLNHAYIHSERTIIPKFPEYFIYNSQLYNFISHKSHKKLFQSYLKDLFKETKEIFNKGFFKSNFSDIKAWDILSCYTQLLYFRTHPQVEIEFKSMSYYNFQEFLRSVSMIVNFLQFSSSALAANPYFAKIVFGLLSPLGVRQISESTVTRALPYLSHAVVHKASNLLNDGFGADETYVADVEGQFLLYPISDLQKKLAREYVNGVNHLVNLRYQAKKNSIKILDLANLYGEAFMRDFINSQLTSRPYTFSKVSTDTYSLSNEEKKYIDNKKALKKIFAGAEDDKHMLEFIKARYRGHIKWLEKEIANYERWRNRIGVEDKDELFTKMLENAKYVFFDIPKITEISKHALFTQAQVLIKVSEVLEDRFNIDRSLFNAYTLCKLSGNLLYYQEMLKSRYQTIITPNGQGPNISYDYKYALSYLDIDIYSQYNCPDEIAKSICSLFEAQFTNIDLSRKIMLIERAVSNWLISLNTNLLIPKHLCQYIQSPIKDDELHLSDISRGNARNLAPDLMRWTVKILKQVLGESSNIDKTESRNFIYDAYDLFGLLATWGIPREIIGEIRGGDTDRAFKTASKIVHSPSFIRKIDTLNTIGELQDYQSEQRKKTQRKGYINLFHKSVKDSKVSIEELNTAWFNEVRLLAVHHQSAAKIKKLRIPKFKRNKIRNILELVLFSSISEKLNVAYDKLPASIFRLWMSSRKYLRLLHITSKYHTDLLNCLYKMPLKKALDMHFLLSQFNLISNTLNNLETNISIQPPDFAQIISNSVKETEAATSRLQSWKIMVLPEIRNIENNSKRKWNMKWKTKITSQRSARKYRR</sequence>
<dbReference type="Proteomes" id="UP001162131">
    <property type="component" value="Unassembled WGS sequence"/>
</dbReference>
<comment type="caution">
    <text evidence="2">The sequence shown here is derived from an EMBL/GenBank/DDBJ whole genome shotgun (WGS) entry which is preliminary data.</text>
</comment>
<evidence type="ECO:0000313" key="2">
    <source>
        <dbReference type="EMBL" id="CAG9310078.1"/>
    </source>
</evidence>
<evidence type="ECO:0000313" key="3">
    <source>
        <dbReference type="Proteomes" id="UP001162131"/>
    </source>
</evidence>
<dbReference type="InterPro" id="IPR027417">
    <property type="entry name" value="P-loop_NTPase"/>
</dbReference>
<evidence type="ECO:0000256" key="1">
    <source>
        <dbReference type="SAM" id="MobiDB-lite"/>
    </source>
</evidence>
<reference evidence="2" key="1">
    <citation type="submission" date="2021-09" db="EMBL/GenBank/DDBJ databases">
        <authorList>
            <consortium name="AG Swart"/>
            <person name="Singh M."/>
            <person name="Singh A."/>
            <person name="Seah K."/>
            <person name="Emmerich C."/>
        </authorList>
    </citation>
    <scope>NUCLEOTIDE SEQUENCE</scope>
    <source>
        <strain evidence="2">ATCC30299</strain>
    </source>
</reference>